<keyword evidence="1" id="KW-0812">Transmembrane</keyword>
<keyword evidence="1" id="KW-1133">Transmembrane helix</keyword>
<evidence type="ECO:0000313" key="3">
    <source>
        <dbReference type="Proteomes" id="UP000289437"/>
    </source>
</evidence>
<dbReference type="Pfam" id="PF14329">
    <property type="entry name" value="DUF4386"/>
    <property type="match status" value="1"/>
</dbReference>
<keyword evidence="3" id="KW-1185">Reference proteome</keyword>
<sequence>MTAAKRTISPQVYARLSGVLYLINIACGLFGEVTRGKLIIPGDPAATAHHILASESLFRLTIAGDLVMHITDVPMAILFYVLLKPVSKDLSALAALFGMLQTAILCANKLNLITVLFLLTGNGLQSFTPSQLQSFASLSLELHESGFGVGLIFFGVSCLITAYLLYRSEYFPKALGILQAMAGVSYLINSFTLILNPTLATRMFPAIVIPAFIGELATCLWLITKGINVTKWNHRIAAGPLIQGPADA</sequence>
<proteinExistence type="predicted"/>
<evidence type="ECO:0000313" key="2">
    <source>
        <dbReference type="EMBL" id="RXH55783.1"/>
    </source>
</evidence>
<feature type="transmembrane region" description="Helical" evidence="1">
    <location>
        <begin position="66"/>
        <end position="83"/>
    </location>
</feature>
<keyword evidence="1" id="KW-0472">Membrane</keyword>
<name>A0A4Q0SXD1_9BACT</name>
<organism evidence="2 3">
    <name type="scientific">Granulicella sibirica</name>
    <dbReference type="NCBI Taxonomy" id="2479048"/>
    <lineage>
        <taxon>Bacteria</taxon>
        <taxon>Pseudomonadati</taxon>
        <taxon>Acidobacteriota</taxon>
        <taxon>Terriglobia</taxon>
        <taxon>Terriglobales</taxon>
        <taxon>Acidobacteriaceae</taxon>
        <taxon>Granulicella</taxon>
    </lineage>
</organism>
<feature type="transmembrane region" description="Helical" evidence="1">
    <location>
        <begin position="12"/>
        <end position="31"/>
    </location>
</feature>
<gene>
    <name evidence="2" type="ORF">GRAN_2640</name>
</gene>
<dbReference type="EMBL" id="RDSM01000002">
    <property type="protein sequence ID" value="RXH55783.1"/>
    <property type="molecule type" value="Genomic_DNA"/>
</dbReference>
<dbReference type="AlphaFoldDB" id="A0A4Q0SXD1"/>
<feature type="transmembrane region" description="Helical" evidence="1">
    <location>
        <begin position="95"/>
        <end position="119"/>
    </location>
</feature>
<dbReference type="OrthoDB" id="7060422at2"/>
<feature type="transmembrane region" description="Helical" evidence="1">
    <location>
        <begin position="203"/>
        <end position="223"/>
    </location>
</feature>
<reference evidence="3" key="2">
    <citation type="submission" date="2019-02" db="EMBL/GenBank/DDBJ databases">
        <title>Granulicella sibirica sp. nov., a psychrotolerant acidobacterium isolated from an organic soil layer in forested tundra, West Siberia.</title>
        <authorList>
            <person name="Oshkin I.Y."/>
            <person name="Kulichevskaya I.S."/>
            <person name="Rijpstra W.I.C."/>
            <person name="Sinninghe Damste J.S."/>
            <person name="Rakitin A.L."/>
            <person name="Ravin N.V."/>
            <person name="Dedysh S.N."/>
        </authorList>
    </citation>
    <scope>NUCLEOTIDE SEQUENCE [LARGE SCALE GENOMIC DNA]</scope>
    <source>
        <strain evidence="3">AF10</strain>
    </source>
</reference>
<protein>
    <recommendedName>
        <fullName evidence="4">DUF4386 domain-containing protein</fullName>
    </recommendedName>
</protein>
<evidence type="ECO:0000256" key="1">
    <source>
        <dbReference type="SAM" id="Phobius"/>
    </source>
</evidence>
<evidence type="ECO:0008006" key="4">
    <source>
        <dbReference type="Google" id="ProtNLM"/>
    </source>
</evidence>
<dbReference type="RefSeq" id="WP_128913369.1">
    <property type="nucleotide sequence ID" value="NZ_RDSM01000002.1"/>
</dbReference>
<reference evidence="2 3" key="1">
    <citation type="submission" date="2018-11" db="EMBL/GenBank/DDBJ databases">
        <authorList>
            <person name="Mardanov A.V."/>
            <person name="Ravin N.V."/>
            <person name="Dedysh S.N."/>
        </authorList>
    </citation>
    <scope>NUCLEOTIDE SEQUENCE [LARGE SCALE GENOMIC DNA]</scope>
    <source>
        <strain evidence="2 3">AF10</strain>
    </source>
</reference>
<dbReference type="Proteomes" id="UP000289437">
    <property type="component" value="Unassembled WGS sequence"/>
</dbReference>
<dbReference type="InterPro" id="IPR025495">
    <property type="entry name" value="DUF4386"/>
</dbReference>
<feature type="transmembrane region" description="Helical" evidence="1">
    <location>
        <begin position="147"/>
        <end position="166"/>
    </location>
</feature>
<feature type="transmembrane region" description="Helical" evidence="1">
    <location>
        <begin position="178"/>
        <end position="197"/>
    </location>
</feature>
<comment type="caution">
    <text evidence="2">The sequence shown here is derived from an EMBL/GenBank/DDBJ whole genome shotgun (WGS) entry which is preliminary data.</text>
</comment>
<accession>A0A4Q0SXD1</accession>